<reference evidence="5 6" key="1">
    <citation type="submission" date="2016-11" db="EMBL/GenBank/DDBJ databases">
        <authorList>
            <person name="Varghese N."/>
            <person name="Submissions S."/>
        </authorList>
    </citation>
    <scope>NUCLEOTIDE SEQUENCE [LARGE SCALE GENOMIC DNA]</scope>
    <source>
        <strain evidence="5 6">PA</strain>
    </source>
</reference>
<dbReference type="InterPro" id="IPR017871">
    <property type="entry name" value="ABC_transporter-like_CS"/>
</dbReference>
<comment type="caution">
    <text evidence="5">The sequence shown here is derived from an EMBL/GenBank/DDBJ whole genome shotgun (WGS) entry which is preliminary data.</text>
</comment>
<evidence type="ECO:0000256" key="2">
    <source>
        <dbReference type="ARBA" id="ARBA00022840"/>
    </source>
</evidence>
<dbReference type="SUPFAM" id="SSF52540">
    <property type="entry name" value="P-loop containing nucleoside triphosphate hydrolases"/>
    <property type="match status" value="1"/>
</dbReference>
<dbReference type="Gene3D" id="3.40.50.300">
    <property type="entry name" value="P-loop containing nucleotide triphosphate hydrolases"/>
    <property type="match status" value="1"/>
</dbReference>
<dbReference type="EMBL" id="FQYL01000003">
    <property type="protein sequence ID" value="SHI58408.1"/>
    <property type="molecule type" value="Genomic_DNA"/>
</dbReference>
<sequence length="278" mass="29477">MTRVLLLDDVSLHRGSTQILDHLSWRVDEGQHWVVLGPNGAGKTTAARMAAARLFPSSGAVEVLGRRLGRVDISELHPRIGLSSSAMASTFHAGDRVLDIVLSASYGRIGVWREEYEDKDTERATALLTALGSGALIERRWASLSSGERKRVEIARALMPDPELLILDEPASGLDVAGREQLLGALSQIVATPSSPTMVMVTHHLEEIPVGFTHALALRGGRAVGSGPLGEVLTSSTMSAAFGLPLEITRDRGRFAARGVAGPTTPAAAPSPTSARRS</sequence>
<dbReference type="PROSITE" id="PS00211">
    <property type="entry name" value="ABC_TRANSPORTER_1"/>
    <property type="match status" value="1"/>
</dbReference>
<dbReference type="InterPro" id="IPR027417">
    <property type="entry name" value="P-loop_NTPase"/>
</dbReference>
<accession>A0ABY1I6S9</accession>
<name>A0ABY1I6S9_9ACTO</name>
<evidence type="ECO:0000256" key="3">
    <source>
        <dbReference type="SAM" id="MobiDB-lite"/>
    </source>
</evidence>
<evidence type="ECO:0000256" key="1">
    <source>
        <dbReference type="ARBA" id="ARBA00022741"/>
    </source>
</evidence>
<dbReference type="PANTHER" id="PTHR43158">
    <property type="entry name" value="SKFA PEPTIDE EXPORT ATP-BINDING PROTEIN SKFE"/>
    <property type="match status" value="1"/>
</dbReference>
<protein>
    <submittedName>
        <fullName evidence="5">Iron complex transport system ATP-binding protein</fullName>
    </submittedName>
</protein>
<evidence type="ECO:0000313" key="5">
    <source>
        <dbReference type="EMBL" id="SHI58408.1"/>
    </source>
</evidence>
<proteinExistence type="predicted"/>
<evidence type="ECO:0000313" key="6">
    <source>
        <dbReference type="Proteomes" id="UP000184390"/>
    </source>
</evidence>
<keyword evidence="1" id="KW-0547">Nucleotide-binding</keyword>
<keyword evidence="6" id="KW-1185">Reference proteome</keyword>
<dbReference type="PROSITE" id="PS50893">
    <property type="entry name" value="ABC_TRANSPORTER_2"/>
    <property type="match status" value="1"/>
</dbReference>
<dbReference type="Pfam" id="PF00005">
    <property type="entry name" value="ABC_tran"/>
    <property type="match status" value="1"/>
</dbReference>
<keyword evidence="2 5" id="KW-0067">ATP-binding</keyword>
<dbReference type="PANTHER" id="PTHR43158:SF2">
    <property type="entry name" value="SKFA PEPTIDE EXPORT ATP-BINDING PROTEIN SKFE"/>
    <property type="match status" value="1"/>
</dbReference>
<evidence type="ECO:0000259" key="4">
    <source>
        <dbReference type="PROSITE" id="PS50893"/>
    </source>
</evidence>
<dbReference type="InterPro" id="IPR003593">
    <property type="entry name" value="AAA+_ATPase"/>
</dbReference>
<dbReference type="SMART" id="SM00382">
    <property type="entry name" value="AAA"/>
    <property type="match status" value="1"/>
</dbReference>
<dbReference type="InterPro" id="IPR003439">
    <property type="entry name" value="ABC_transporter-like_ATP-bd"/>
</dbReference>
<feature type="domain" description="ABC transporter" evidence="4">
    <location>
        <begin position="5"/>
        <end position="245"/>
    </location>
</feature>
<dbReference type="Proteomes" id="UP000184390">
    <property type="component" value="Unassembled WGS sequence"/>
</dbReference>
<dbReference type="RefSeq" id="WP_073451721.1">
    <property type="nucleotide sequence ID" value="NZ_BDIO01000006.1"/>
</dbReference>
<organism evidence="5 6">
    <name type="scientific">Actinomyces denticolens</name>
    <dbReference type="NCBI Taxonomy" id="52767"/>
    <lineage>
        <taxon>Bacteria</taxon>
        <taxon>Bacillati</taxon>
        <taxon>Actinomycetota</taxon>
        <taxon>Actinomycetes</taxon>
        <taxon>Actinomycetales</taxon>
        <taxon>Actinomycetaceae</taxon>
        <taxon>Actinomyces</taxon>
    </lineage>
</organism>
<feature type="region of interest" description="Disordered" evidence="3">
    <location>
        <begin position="257"/>
        <end position="278"/>
    </location>
</feature>
<gene>
    <name evidence="5" type="ORF">SAMN05216246_10361</name>
</gene>
<dbReference type="GO" id="GO:0005524">
    <property type="term" value="F:ATP binding"/>
    <property type="evidence" value="ECO:0007669"/>
    <property type="project" value="UniProtKB-KW"/>
</dbReference>